<dbReference type="EMBL" id="CABVHK010000001">
    <property type="protein sequence ID" value="VVM44995.1"/>
    <property type="molecule type" value="Genomic_DNA"/>
</dbReference>
<evidence type="ECO:0000256" key="1">
    <source>
        <dbReference type="ARBA" id="ARBA00023015"/>
    </source>
</evidence>
<keyword evidence="2" id="KW-0238">DNA-binding</keyword>
<dbReference type="SUPFAM" id="SSF46785">
    <property type="entry name" value="Winged helix' DNA-binding domain"/>
    <property type="match status" value="1"/>
</dbReference>
<dbReference type="AlphaFoldDB" id="A0A5E6PVU0"/>
<dbReference type="Pfam" id="PF00392">
    <property type="entry name" value="GntR"/>
    <property type="match status" value="1"/>
</dbReference>
<feature type="domain" description="HTH gntR-type" evidence="4">
    <location>
        <begin position="31"/>
        <end position="98"/>
    </location>
</feature>
<dbReference type="SMART" id="SM00895">
    <property type="entry name" value="FCD"/>
    <property type="match status" value="1"/>
</dbReference>
<keyword evidence="3" id="KW-0804">Transcription</keyword>
<evidence type="ECO:0000256" key="2">
    <source>
        <dbReference type="ARBA" id="ARBA00023125"/>
    </source>
</evidence>
<keyword evidence="1" id="KW-0805">Transcription regulation</keyword>
<dbReference type="SMART" id="SM00345">
    <property type="entry name" value="HTH_GNTR"/>
    <property type="match status" value="1"/>
</dbReference>
<dbReference type="Gene3D" id="1.20.120.530">
    <property type="entry name" value="GntR ligand-binding domain-like"/>
    <property type="match status" value="1"/>
</dbReference>
<dbReference type="InterPro" id="IPR036388">
    <property type="entry name" value="WH-like_DNA-bd_sf"/>
</dbReference>
<organism evidence="5 6">
    <name type="scientific">Pseudomonas fluorescens</name>
    <dbReference type="NCBI Taxonomy" id="294"/>
    <lineage>
        <taxon>Bacteria</taxon>
        <taxon>Pseudomonadati</taxon>
        <taxon>Pseudomonadota</taxon>
        <taxon>Gammaproteobacteria</taxon>
        <taxon>Pseudomonadales</taxon>
        <taxon>Pseudomonadaceae</taxon>
        <taxon>Pseudomonas</taxon>
    </lineage>
</organism>
<dbReference type="Pfam" id="PF07729">
    <property type="entry name" value="FCD"/>
    <property type="match status" value="1"/>
</dbReference>
<dbReference type="PROSITE" id="PS50949">
    <property type="entry name" value="HTH_GNTR"/>
    <property type="match status" value="1"/>
</dbReference>
<dbReference type="SUPFAM" id="SSF48008">
    <property type="entry name" value="GntR ligand-binding domain-like"/>
    <property type="match status" value="1"/>
</dbReference>
<dbReference type="Gene3D" id="1.10.10.10">
    <property type="entry name" value="Winged helix-like DNA-binding domain superfamily/Winged helix DNA-binding domain"/>
    <property type="match status" value="1"/>
</dbReference>
<sequence length="239" mass="25969">MKSMSMNAGSASAAKGGSAIGIMRAGRQRVLTMPEQIAESITLAILRGEYGPGDSVREQELADHFQVSRGPIREALRILEKVGVVTIVPQRGAHVTSLSRQEIDNLFEIRAVLAGLLAKYLVDLDGSVVNQMDAIVTRLELIAAQSDALDEYAQGSYRLSTLLFQACGNKQLAELMGALGIQTARYTRLGLRSPERREASVIHWRQLVEALRQNSSTVAAKTMVELINASHQAASNQLE</sequence>
<proteinExistence type="predicted"/>
<reference evidence="5 6" key="1">
    <citation type="submission" date="2019-09" db="EMBL/GenBank/DDBJ databases">
        <authorList>
            <person name="Chandra G."/>
            <person name="Truman W A."/>
        </authorList>
    </citation>
    <scope>NUCLEOTIDE SEQUENCE [LARGE SCALE GENOMIC DNA]</scope>
    <source>
        <strain evidence="5">PS662</strain>
    </source>
</reference>
<evidence type="ECO:0000313" key="5">
    <source>
        <dbReference type="EMBL" id="VVM44995.1"/>
    </source>
</evidence>
<gene>
    <name evidence="5" type="ORF">PS662_00501</name>
</gene>
<dbReference type="PANTHER" id="PTHR43537">
    <property type="entry name" value="TRANSCRIPTIONAL REGULATOR, GNTR FAMILY"/>
    <property type="match status" value="1"/>
</dbReference>
<dbReference type="CDD" id="cd07377">
    <property type="entry name" value="WHTH_GntR"/>
    <property type="match status" value="1"/>
</dbReference>
<dbReference type="GO" id="GO:0003677">
    <property type="term" value="F:DNA binding"/>
    <property type="evidence" value="ECO:0007669"/>
    <property type="project" value="UniProtKB-KW"/>
</dbReference>
<name>A0A5E6PVU0_PSEFL</name>
<dbReference type="InterPro" id="IPR011711">
    <property type="entry name" value="GntR_C"/>
</dbReference>
<evidence type="ECO:0000256" key="3">
    <source>
        <dbReference type="ARBA" id="ARBA00023163"/>
    </source>
</evidence>
<dbReference type="Proteomes" id="UP000326953">
    <property type="component" value="Unassembled WGS sequence"/>
</dbReference>
<accession>A0A5E6PVU0</accession>
<dbReference type="InterPro" id="IPR036390">
    <property type="entry name" value="WH_DNA-bd_sf"/>
</dbReference>
<evidence type="ECO:0000313" key="6">
    <source>
        <dbReference type="Proteomes" id="UP000326953"/>
    </source>
</evidence>
<dbReference type="GO" id="GO:0003700">
    <property type="term" value="F:DNA-binding transcription factor activity"/>
    <property type="evidence" value="ECO:0007669"/>
    <property type="project" value="InterPro"/>
</dbReference>
<evidence type="ECO:0000259" key="4">
    <source>
        <dbReference type="PROSITE" id="PS50949"/>
    </source>
</evidence>
<dbReference type="PANTHER" id="PTHR43537:SF24">
    <property type="entry name" value="GLUCONATE OPERON TRANSCRIPTIONAL REPRESSOR"/>
    <property type="match status" value="1"/>
</dbReference>
<dbReference type="InterPro" id="IPR008920">
    <property type="entry name" value="TF_FadR/GntR_C"/>
</dbReference>
<dbReference type="InterPro" id="IPR000524">
    <property type="entry name" value="Tscrpt_reg_HTH_GntR"/>
</dbReference>
<protein>
    <recommendedName>
        <fullName evidence="4">HTH gntR-type domain-containing protein</fullName>
    </recommendedName>
</protein>